<dbReference type="Proteomes" id="UP000766550">
    <property type="component" value="Unassembled WGS sequence"/>
</dbReference>
<feature type="transmembrane region" description="Helical" evidence="1">
    <location>
        <begin position="160"/>
        <end position="178"/>
    </location>
</feature>
<protein>
    <recommendedName>
        <fullName evidence="4">PH domain-containing protein</fullName>
    </recommendedName>
</protein>
<name>A0A8J8C532_9EURY</name>
<comment type="caution">
    <text evidence="2">The sequence shown here is derived from an EMBL/GenBank/DDBJ whole genome shotgun (WGS) entry which is preliminary data.</text>
</comment>
<keyword evidence="3" id="KW-1185">Reference proteome</keyword>
<evidence type="ECO:0008006" key="4">
    <source>
        <dbReference type="Google" id="ProtNLM"/>
    </source>
</evidence>
<dbReference type="AlphaFoldDB" id="A0A8J8C532"/>
<evidence type="ECO:0000313" key="3">
    <source>
        <dbReference type="Proteomes" id="UP000766550"/>
    </source>
</evidence>
<dbReference type="RefSeq" id="WP_162317666.1">
    <property type="nucleotide sequence ID" value="NZ_JAHQXF010000002.1"/>
</dbReference>
<dbReference type="OrthoDB" id="271870at2157"/>
<evidence type="ECO:0000313" key="2">
    <source>
        <dbReference type="EMBL" id="MBV0924809.1"/>
    </source>
</evidence>
<feature type="transmembrane region" description="Helical" evidence="1">
    <location>
        <begin position="48"/>
        <end position="72"/>
    </location>
</feature>
<keyword evidence="1" id="KW-1133">Transmembrane helix</keyword>
<reference evidence="2 3" key="1">
    <citation type="submission" date="2021-06" db="EMBL/GenBank/DDBJ databases">
        <title>New haloarchaea isolates fom saline soil.</title>
        <authorList>
            <person name="Duran-Viseras A."/>
            <person name="Sanchez-Porro C.S."/>
            <person name="Ventosa A."/>
        </authorList>
    </citation>
    <scope>NUCLEOTIDE SEQUENCE [LARGE SCALE GENOMIC DNA]</scope>
    <source>
        <strain evidence="2 3">JCM 183640</strain>
    </source>
</reference>
<evidence type="ECO:0000256" key="1">
    <source>
        <dbReference type="SAM" id="Phobius"/>
    </source>
</evidence>
<keyword evidence="1" id="KW-0812">Transmembrane</keyword>
<sequence>MPPSTVETAPERSGDPLFGVVTGIYLALLATPLAAFAAVRAGMSGSGVLYGVVLVTLTVVTGLGWLATARAAGVDARLGASAARWLPGIAPAALVLLGFASLAATGIAGLLAFFFGMFAMILGFVLGVMARTRYAVAATDGVDPDCEFTAGWPERARRRVLAVAGVLLAVTAAGFVAGLATNRVWLQTASQILFPLGIVFATAGEERTYVASSVGVEQRMPVARRLFPWDDFTGYTRTDDAIVLHRPRRIDFRFALADLDDPDAVERALGARLSPS</sequence>
<organism evidence="2 3">
    <name type="scientific">Haloarcula limicola</name>
    <dbReference type="NCBI Taxonomy" id="1429915"/>
    <lineage>
        <taxon>Archaea</taxon>
        <taxon>Methanobacteriati</taxon>
        <taxon>Methanobacteriota</taxon>
        <taxon>Stenosarchaea group</taxon>
        <taxon>Halobacteria</taxon>
        <taxon>Halobacteriales</taxon>
        <taxon>Haloarculaceae</taxon>
        <taxon>Haloarcula</taxon>
    </lineage>
</organism>
<keyword evidence="1" id="KW-0472">Membrane</keyword>
<gene>
    <name evidence="2" type="ORF">KTS45_11430</name>
</gene>
<accession>A0A8J8C532</accession>
<proteinExistence type="predicted"/>
<feature type="transmembrane region" description="Helical" evidence="1">
    <location>
        <begin position="92"/>
        <end position="125"/>
    </location>
</feature>
<feature type="transmembrane region" description="Helical" evidence="1">
    <location>
        <begin position="17"/>
        <end position="36"/>
    </location>
</feature>
<dbReference type="EMBL" id="JAHQXF010000002">
    <property type="protein sequence ID" value="MBV0924809.1"/>
    <property type="molecule type" value="Genomic_DNA"/>
</dbReference>